<gene>
    <name evidence="2" type="ORF">TREES_T100008342</name>
</gene>
<reference evidence="3" key="1">
    <citation type="submission" date="2012-07" db="EMBL/GenBank/DDBJ databases">
        <title>Genome of the Chinese tree shrew, a rising model animal genetically related to primates.</title>
        <authorList>
            <person name="Zhang G."/>
            <person name="Fan Y."/>
            <person name="Yao Y."/>
            <person name="Huang Z."/>
        </authorList>
    </citation>
    <scope>NUCLEOTIDE SEQUENCE [LARGE SCALE GENOMIC DNA]</scope>
</reference>
<evidence type="ECO:0000313" key="3">
    <source>
        <dbReference type="Proteomes" id="UP000011518"/>
    </source>
</evidence>
<protein>
    <submittedName>
        <fullName evidence="2">Uncharacterized protein</fullName>
    </submittedName>
</protein>
<dbReference type="AlphaFoldDB" id="L9LB92"/>
<keyword evidence="3" id="KW-1185">Reference proteome</keyword>
<dbReference type="Proteomes" id="UP000011518">
    <property type="component" value="Unassembled WGS sequence"/>
</dbReference>
<accession>L9LB92</accession>
<organism evidence="2 3">
    <name type="scientific">Tupaia chinensis</name>
    <name type="common">Chinese tree shrew</name>
    <name type="synonym">Tupaia belangeri chinensis</name>
    <dbReference type="NCBI Taxonomy" id="246437"/>
    <lineage>
        <taxon>Eukaryota</taxon>
        <taxon>Metazoa</taxon>
        <taxon>Chordata</taxon>
        <taxon>Craniata</taxon>
        <taxon>Vertebrata</taxon>
        <taxon>Euteleostomi</taxon>
        <taxon>Mammalia</taxon>
        <taxon>Eutheria</taxon>
        <taxon>Euarchontoglires</taxon>
        <taxon>Scandentia</taxon>
        <taxon>Tupaiidae</taxon>
        <taxon>Tupaia</taxon>
    </lineage>
</organism>
<feature type="region of interest" description="Disordered" evidence="1">
    <location>
        <begin position="1"/>
        <end position="61"/>
    </location>
</feature>
<feature type="region of interest" description="Disordered" evidence="1">
    <location>
        <begin position="188"/>
        <end position="207"/>
    </location>
</feature>
<proteinExistence type="predicted"/>
<dbReference type="InParanoid" id="L9LB92"/>
<reference evidence="3" key="2">
    <citation type="journal article" date="2013" name="Nat. Commun.">
        <title>Genome of the Chinese tree shrew.</title>
        <authorList>
            <person name="Fan Y."/>
            <person name="Huang Z.Y."/>
            <person name="Cao C.C."/>
            <person name="Chen C.S."/>
            <person name="Chen Y.X."/>
            <person name="Fan D.D."/>
            <person name="He J."/>
            <person name="Hou H.L."/>
            <person name="Hu L."/>
            <person name="Hu X.T."/>
            <person name="Jiang X.T."/>
            <person name="Lai R."/>
            <person name="Lang Y.S."/>
            <person name="Liang B."/>
            <person name="Liao S.G."/>
            <person name="Mu D."/>
            <person name="Ma Y.Y."/>
            <person name="Niu Y.Y."/>
            <person name="Sun X.Q."/>
            <person name="Xia J.Q."/>
            <person name="Xiao J."/>
            <person name="Xiong Z.Q."/>
            <person name="Xu L."/>
            <person name="Yang L."/>
            <person name="Zhang Y."/>
            <person name="Zhao W."/>
            <person name="Zhao X.D."/>
            <person name="Zheng Y.T."/>
            <person name="Zhou J.M."/>
            <person name="Zhu Y.B."/>
            <person name="Zhang G.J."/>
            <person name="Wang J."/>
            <person name="Yao Y.G."/>
        </authorList>
    </citation>
    <scope>NUCLEOTIDE SEQUENCE [LARGE SCALE GENOMIC DNA]</scope>
</reference>
<sequence length="207" mass="22442">MVLALAEPIGGRGRLDSEGARQSSRMCQSRDGGSARTASTPALPASLQAVSSRSRPDEETPCVHPDHSVYFHCFSQGCQPRSLRTWMGSRPPRASDSQLYPWSCADAGNGLSYALCVPRAVQRSPSEPRGSLPKNEAVAVVVVMAGWTRLTTMSWHPLLLYPKAEWLTRKAMATVNWLRAEQVVSKPGSERGRPVEAGVIGEERGAT</sequence>
<evidence type="ECO:0000313" key="2">
    <source>
        <dbReference type="EMBL" id="ELW72216.1"/>
    </source>
</evidence>
<dbReference type="EMBL" id="KB320434">
    <property type="protein sequence ID" value="ELW72216.1"/>
    <property type="molecule type" value="Genomic_DNA"/>
</dbReference>
<name>L9LB92_TUPCH</name>
<evidence type="ECO:0000256" key="1">
    <source>
        <dbReference type="SAM" id="MobiDB-lite"/>
    </source>
</evidence>